<dbReference type="InterPro" id="IPR025724">
    <property type="entry name" value="GAG-pre-integrase_dom"/>
</dbReference>
<protein>
    <submittedName>
        <fullName evidence="3">Gag-pol polyprotein</fullName>
    </submittedName>
</protein>
<dbReference type="PANTHER" id="PTHR11439:SF483">
    <property type="entry name" value="PEPTIDE SYNTHASE GLIP-LIKE, PUTATIVE (AFU_ORTHOLOGUE AFUA_3G12920)-RELATED"/>
    <property type="match status" value="1"/>
</dbReference>
<evidence type="ECO:0000313" key="4">
    <source>
        <dbReference type="Proteomes" id="UP000321393"/>
    </source>
</evidence>
<dbReference type="EMBL" id="SSTE01018788">
    <property type="protein sequence ID" value="KAA0037991.1"/>
    <property type="molecule type" value="Genomic_DNA"/>
</dbReference>
<name>A0A5A7T8N0_CUCMM</name>
<evidence type="ECO:0000259" key="2">
    <source>
        <dbReference type="Pfam" id="PF22936"/>
    </source>
</evidence>
<dbReference type="Pfam" id="PF13976">
    <property type="entry name" value="gag_pre-integrs"/>
    <property type="match status" value="1"/>
</dbReference>
<organism evidence="3 4">
    <name type="scientific">Cucumis melo var. makuwa</name>
    <name type="common">Oriental melon</name>
    <dbReference type="NCBI Taxonomy" id="1194695"/>
    <lineage>
        <taxon>Eukaryota</taxon>
        <taxon>Viridiplantae</taxon>
        <taxon>Streptophyta</taxon>
        <taxon>Embryophyta</taxon>
        <taxon>Tracheophyta</taxon>
        <taxon>Spermatophyta</taxon>
        <taxon>Magnoliopsida</taxon>
        <taxon>eudicotyledons</taxon>
        <taxon>Gunneridae</taxon>
        <taxon>Pentapetalae</taxon>
        <taxon>rosids</taxon>
        <taxon>fabids</taxon>
        <taxon>Cucurbitales</taxon>
        <taxon>Cucurbitaceae</taxon>
        <taxon>Benincaseae</taxon>
        <taxon>Cucumis</taxon>
    </lineage>
</organism>
<dbReference type="InterPro" id="IPR054722">
    <property type="entry name" value="PolX-like_BBD"/>
</dbReference>
<accession>A0A5A7T8N0</accession>
<dbReference type="Proteomes" id="UP000321393">
    <property type="component" value="Unassembled WGS sequence"/>
</dbReference>
<evidence type="ECO:0000313" key="3">
    <source>
        <dbReference type="EMBL" id="KAA0037991.1"/>
    </source>
</evidence>
<evidence type="ECO:0000259" key="1">
    <source>
        <dbReference type="Pfam" id="PF13976"/>
    </source>
</evidence>
<proteinExistence type="predicted"/>
<dbReference type="AlphaFoldDB" id="A0A5A7T8N0"/>
<dbReference type="Pfam" id="PF22936">
    <property type="entry name" value="Pol_BBD"/>
    <property type="match status" value="1"/>
</dbReference>
<comment type="caution">
    <text evidence="3">The sequence shown here is derived from an EMBL/GenBank/DDBJ whole genome shotgun (WGS) entry which is preliminary data.</text>
</comment>
<reference evidence="3 4" key="1">
    <citation type="submission" date="2019-08" db="EMBL/GenBank/DDBJ databases">
        <title>Draft genome sequences of two oriental melons (Cucumis melo L. var makuwa).</title>
        <authorList>
            <person name="Kwon S.-Y."/>
        </authorList>
    </citation>
    <scope>NUCLEOTIDE SEQUENCE [LARGE SCALE GENOMIC DNA]</scope>
    <source>
        <strain evidence="4">cv. SW 3</strain>
        <tissue evidence="3">Leaf</tissue>
    </source>
</reference>
<sequence length="716" mass="79103">MVWRVKSSENCNIAFTTVQTMSDAWHFDSGCSRHMTGNRSFFSELKECASGHVTFGDGARGRIVAKGNIDKNNLPCLNDVRYVDGLKANLVSVSQLCDQGYSVNFSKTGCVVTDKDNQVLMSGRRRADNCYHWSSNNSNRCHLTKEDQTWLWHRRLGHINLRSIDKAIRNEAVEDIPTIDISSKFFCGDCLIGKQTKTSHKSLKECTTNRILELLHLDLMGLMQIESLGGKKSNTVIETINVVVSDFESITIRTYDENDETLNVPVDSSMVPTEVPKVDAQTDGTDINSETISKEVRADNSELVASAHVRKNHPSSSIIEVVKRILKYIHGTHDFGILYSYDTTSILVGFCDADWAGSSDDRKSTSRVEAKYIAVSYMVKLTDDEPATLILLPSVQGMRGHRFKSTPPRRPYRLPSKKSQVEVSSKLPKFVPETIDSPYPASLGTHASNVPETLMSDMDSNDLDDVPLARLLKKTTVHAVPIEIPTTPSVSVHSKKSSSTEGVFVPTPGIHHISNVQPGPSIPSKPNVAHAFVPVVINGFLGNVVDLDCFSLSPSTKVLASVLSGGTLSSWHVNGIPAVALSVKYAILHKIGIANYLLLHLNAVVTTASDAPEPHSKTLSLSYRLFQGTHVPDIDHDVHPSRGPHIFNKSNWDESVKGLFVDRELASRIVNSLIMESRARSNSINLLFEWRLEVDSLIRHLKSFALSTSRRDHGSD</sequence>
<dbReference type="PANTHER" id="PTHR11439">
    <property type="entry name" value="GAG-POL-RELATED RETROTRANSPOSON"/>
    <property type="match status" value="1"/>
</dbReference>
<feature type="domain" description="GAG-pre-integrase" evidence="1">
    <location>
        <begin position="129"/>
        <end position="195"/>
    </location>
</feature>
<gene>
    <name evidence="3" type="ORF">E6C27_scaffold36G001780</name>
</gene>
<feature type="domain" description="Retrovirus-related Pol polyprotein from transposon TNT 1-94-like beta-barrel" evidence="2">
    <location>
        <begin position="25"/>
        <end position="101"/>
    </location>
</feature>
<dbReference type="OrthoDB" id="1932348at2759"/>